<keyword evidence="4 7" id="KW-0812">Transmembrane</keyword>
<evidence type="ECO:0000256" key="1">
    <source>
        <dbReference type="ARBA" id="ARBA00004651"/>
    </source>
</evidence>
<evidence type="ECO:0000313" key="9">
    <source>
        <dbReference type="EMBL" id="PXX44542.1"/>
    </source>
</evidence>
<dbReference type="Pfam" id="PF00528">
    <property type="entry name" value="BPD_transp_1"/>
    <property type="match status" value="1"/>
</dbReference>
<evidence type="ECO:0000256" key="5">
    <source>
        <dbReference type="ARBA" id="ARBA00022989"/>
    </source>
</evidence>
<keyword evidence="2 7" id="KW-0813">Transport</keyword>
<evidence type="ECO:0000259" key="8">
    <source>
        <dbReference type="PROSITE" id="PS50928"/>
    </source>
</evidence>
<comment type="caution">
    <text evidence="9">The sequence shown here is derived from an EMBL/GenBank/DDBJ whole genome shotgun (WGS) entry which is preliminary data.</text>
</comment>
<evidence type="ECO:0000256" key="2">
    <source>
        <dbReference type="ARBA" id="ARBA00022448"/>
    </source>
</evidence>
<evidence type="ECO:0000256" key="3">
    <source>
        <dbReference type="ARBA" id="ARBA00022475"/>
    </source>
</evidence>
<keyword evidence="6 7" id="KW-0472">Membrane</keyword>
<evidence type="ECO:0000256" key="7">
    <source>
        <dbReference type="RuleBase" id="RU363032"/>
    </source>
</evidence>
<feature type="domain" description="ABC transmembrane type-1" evidence="8">
    <location>
        <begin position="75"/>
        <end position="287"/>
    </location>
</feature>
<evidence type="ECO:0000256" key="4">
    <source>
        <dbReference type="ARBA" id="ARBA00022692"/>
    </source>
</evidence>
<proteinExistence type="inferred from homology"/>
<dbReference type="SUPFAM" id="SSF161098">
    <property type="entry name" value="MetI-like"/>
    <property type="match status" value="1"/>
</dbReference>
<dbReference type="AlphaFoldDB" id="A0A2V3XUH6"/>
<dbReference type="GO" id="GO:0005886">
    <property type="term" value="C:plasma membrane"/>
    <property type="evidence" value="ECO:0007669"/>
    <property type="project" value="UniProtKB-SubCell"/>
</dbReference>
<keyword evidence="5 7" id="KW-1133">Transmembrane helix</keyword>
<comment type="similarity">
    <text evidence="7">Belongs to the binding-protein-dependent transport system permease family.</text>
</comment>
<dbReference type="EMBL" id="QJKD01000026">
    <property type="protein sequence ID" value="PXX44542.1"/>
    <property type="molecule type" value="Genomic_DNA"/>
</dbReference>
<dbReference type="RefSeq" id="WP_243005205.1">
    <property type="nucleotide sequence ID" value="NZ_QJKD01000026.1"/>
</dbReference>
<dbReference type="PANTHER" id="PTHR43227">
    <property type="entry name" value="BLL4140 PROTEIN"/>
    <property type="match status" value="1"/>
</dbReference>
<keyword evidence="10" id="KW-1185">Reference proteome</keyword>
<name>A0A2V3XUH6_9FIRM</name>
<feature type="transmembrane region" description="Helical" evidence="7">
    <location>
        <begin position="209"/>
        <end position="227"/>
    </location>
</feature>
<evidence type="ECO:0000256" key="6">
    <source>
        <dbReference type="ARBA" id="ARBA00023136"/>
    </source>
</evidence>
<dbReference type="PROSITE" id="PS50928">
    <property type="entry name" value="ABC_TM1"/>
    <property type="match status" value="1"/>
</dbReference>
<evidence type="ECO:0000313" key="10">
    <source>
        <dbReference type="Proteomes" id="UP000248057"/>
    </source>
</evidence>
<reference evidence="9 10" key="1">
    <citation type="submission" date="2018-05" db="EMBL/GenBank/DDBJ databases">
        <title>Genomic Encyclopedia of Type Strains, Phase IV (KMG-IV): sequencing the most valuable type-strain genomes for metagenomic binning, comparative biology and taxonomic classification.</title>
        <authorList>
            <person name="Goeker M."/>
        </authorList>
    </citation>
    <scope>NUCLEOTIDE SEQUENCE [LARGE SCALE GENOMIC DNA]</scope>
    <source>
        <strain evidence="9 10">DSM 24995</strain>
    </source>
</reference>
<dbReference type="InterPro" id="IPR050809">
    <property type="entry name" value="UgpAE/MalFG_permease"/>
</dbReference>
<feature type="transmembrane region" description="Helical" evidence="7">
    <location>
        <begin position="12"/>
        <end position="33"/>
    </location>
</feature>
<dbReference type="GeneID" id="86064818"/>
<dbReference type="CDD" id="cd06261">
    <property type="entry name" value="TM_PBP2"/>
    <property type="match status" value="1"/>
</dbReference>
<sequence>MAGHRTVAKRKCYICFYFMMLPGILYFIIFRYLPMFGLVIAFKDYDIFKGIWASDWVGSENFKKLFFSDDFWNVLSNTLKISFVKIIVGFPIPILLAIMLNEMRSLRFKKIIQTLLYLPHFLSWVVIGGIMLNLFSPVFGLAGTFFRTFGLDPVNIMAQKNTIFGVVILSDVWKECGWSTIIFLAALTQVDGSLYEAAKIDGANRLKQMIYITIPAISGVIILMLILRIGKIMNAGFEQILVLQNSVTRECIDIFDTYVYREGLGRGKYSFSSTVDMFKSVVAFIMVTCADKFSKKVGGEGIF</sequence>
<dbReference type="Proteomes" id="UP000248057">
    <property type="component" value="Unassembled WGS sequence"/>
</dbReference>
<keyword evidence="3" id="KW-1003">Cell membrane</keyword>
<accession>A0A2V3XUH6</accession>
<gene>
    <name evidence="9" type="ORF">DFR60_12629</name>
</gene>
<dbReference type="PANTHER" id="PTHR43227:SF11">
    <property type="entry name" value="BLL4140 PROTEIN"/>
    <property type="match status" value="1"/>
</dbReference>
<comment type="subcellular location">
    <subcellularLocation>
        <location evidence="1 7">Cell membrane</location>
        <topology evidence="1 7">Multi-pass membrane protein</topology>
    </subcellularLocation>
</comment>
<feature type="transmembrane region" description="Helical" evidence="7">
    <location>
        <begin position="121"/>
        <end position="146"/>
    </location>
</feature>
<protein>
    <submittedName>
        <fullName evidence="9">Carbohydrate ABC transporter membrane protein 1 (CUT1 family)</fullName>
    </submittedName>
</protein>
<dbReference type="InterPro" id="IPR000515">
    <property type="entry name" value="MetI-like"/>
</dbReference>
<organism evidence="9 10">
    <name type="scientific">Hungatella effluvii</name>
    <dbReference type="NCBI Taxonomy" id="1096246"/>
    <lineage>
        <taxon>Bacteria</taxon>
        <taxon>Bacillati</taxon>
        <taxon>Bacillota</taxon>
        <taxon>Clostridia</taxon>
        <taxon>Lachnospirales</taxon>
        <taxon>Lachnospiraceae</taxon>
        <taxon>Hungatella</taxon>
    </lineage>
</organism>
<dbReference type="Gene3D" id="1.10.3720.10">
    <property type="entry name" value="MetI-like"/>
    <property type="match status" value="1"/>
</dbReference>
<dbReference type="GO" id="GO:0055085">
    <property type="term" value="P:transmembrane transport"/>
    <property type="evidence" value="ECO:0007669"/>
    <property type="project" value="InterPro"/>
</dbReference>
<dbReference type="InterPro" id="IPR035906">
    <property type="entry name" value="MetI-like_sf"/>
</dbReference>
<feature type="transmembrane region" description="Helical" evidence="7">
    <location>
        <begin position="81"/>
        <end position="100"/>
    </location>
</feature>